<dbReference type="GO" id="GO:0007020">
    <property type="term" value="P:microtubule nucleation"/>
    <property type="evidence" value="ECO:0007669"/>
    <property type="project" value="InterPro"/>
</dbReference>
<comment type="caution">
    <text evidence="8">The sequence shown here is derived from an EMBL/GenBank/DDBJ whole genome shotgun (WGS) entry which is preliminary data.</text>
</comment>
<dbReference type="Gene3D" id="1.20.120.1900">
    <property type="entry name" value="Gamma-tubulin complex, C-terminal domain"/>
    <property type="match status" value="1"/>
</dbReference>
<feature type="domain" description="Gamma tubulin complex component protein N-terminal" evidence="7">
    <location>
        <begin position="2"/>
        <end position="343"/>
    </location>
</feature>
<dbReference type="FunFam" id="1.20.120.1900:FF:000011">
    <property type="entry name" value="Spindle pole body component"/>
    <property type="match status" value="1"/>
</dbReference>
<dbReference type="GO" id="GO:0043015">
    <property type="term" value="F:gamma-tubulin binding"/>
    <property type="evidence" value="ECO:0007669"/>
    <property type="project" value="InterPro"/>
</dbReference>
<organism evidence="8 9">
    <name type="scientific">Trichomonascus ciferrii</name>
    <dbReference type="NCBI Taxonomy" id="44093"/>
    <lineage>
        <taxon>Eukaryota</taxon>
        <taxon>Fungi</taxon>
        <taxon>Dikarya</taxon>
        <taxon>Ascomycota</taxon>
        <taxon>Saccharomycotina</taxon>
        <taxon>Dipodascomycetes</taxon>
        <taxon>Dipodascales</taxon>
        <taxon>Trichomonascaceae</taxon>
        <taxon>Trichomonascus</taxon>
        <taxon>Trichomonascus ciferrii complex</taxon>
    </lineage>
</organism>
<accession>A0A642VEB9</accession>
<dbReference type="Pfam" id="PF04130">
    <property type="entry name" value="GCP_C_terminal"/>
    <property type="match status" value="1"/>
</dbReference>
<keyword evidence="4 5" id="KW-0206">Cytoskeleton</keyword>
<dbReference type="GO" id="GO:0044732">
    <property type="term" value="C:mitotic spindle pole body"/>
    <property type="evidence" value="ECO:0007669"/>
    <property type="project" value="TreeGrafter"/>
</dbReference>
<proteinExistence type="inferred from homology"/>
<dbReference type="InterPro" id="IPR042241">
    <property type="entry name" value="GCP_C_sf"/>
</dbReference>
<dbReference type="PANTHER" id="PTHR19302">
    <property type="entry name" value="GAMMA TUBULIN COMPLEX PROTEIN"/>
    <property type="match status" value="1"/>
</dbReference>
<evidence type="ECO:0000313" key="8">
    <source>
        <dbReference type="EMBL" id="KAA8917741.1"/>
    </source>
</evidence>
<dbReference type="GO" id="GO:0051321">
    <property type="term" value="P:meiotic cell cycle"/>
    <property type="evidence" value="ECO:0007669"/>
    <property type="project" value="TreeGrafter"/>
</dbReference>
<comment type="similarity">
    <text evidence="1 5">Belongs to the TUBGCP family.</text>
</comment>
<dbReference type="GO" id="GO:0005874">
    <property type="term" value="C:microtubule"/>
    <property type="evidence" value="ECO:0007669"/>
    <property type="project" value="UniProtKB-KW"/>
</dbReference>
<dbReference type="PANTHER" id="PTHR19302:SF13">
    <property type="entry name" value="GAMMA-TUBULIN COMPLEX COMPONENT 2"/>
    <property type="match status" value="1"/>
</dbReference>
<keyword evidence="3 5" id="KW-0493">Microtubule</keyword>
<dbReference type="GO" id="GO:0051011">
    <property type="term" value="F:microtubule minus-end binding"/>
    <property type="evidence" value="ECO:0007669"/>
    <property type="project" value="TreeGrafter"/>
</dbReference>
<keyword evidence="2 5" id="KW-0963">Cytoplasm</keyword>
<comment type="subcellular location">
    <subcellularLocation>
        <location evidence="5">Cytoplasm</location>
        <location evidence="5">Cytoskeleton</location>
        <location evidence="5">Microtubule organizing center</location>
    </subcellularLocation>
</comment>
<sequence>MEDILYVMMGCEGYYIRYSDAYDPTIQFDKLKGPDFRISKSLDPSLKDLTRTIVDSAKHFLALRAFVESQSRPEYGLVNQALCASLRKFLNQYALLTAQLERQAFYNEAFTLHNMTIRLNHISTVLRHGFDLAQAILKENDKKSEESANVFNDFDKVLESLKESNGSSNLNQIGITVSSTKSTVCKGGTILRILAGRLNMYSGDPTARDLLKTLLTDASKPYLKMLTLWIHKGVIDDPYEEFLVREFKSIPRERLDLDYTDEYWEKRYTIRKDDLPLQLSSSEVYEKVLLAGKYLNVVRECGGTDVSKDVDETFESIEDSRIVLSLSSAYTHANQSLLSLLIKTHNLPTRLTSLKHYFLLDRADFLINFMDIAEKELSKPSRKASVTKLQYLLDMSLRQPGSISSTDPFKDEVIVDMTHTSVTDYLLKIVNVSGMDPSEAMGLTGKDPNVVEKRFLAANRAESAQSASSDEKDKDRKVKHFIATMGLQLDFRIPFPLSLVLSRKTILRYQLLFRHLVELKHIERNLNNSWVEQAKSKVWRATSSNERLNEWKIKAVKLRVKMLLFVQQVLYFCTMEVIEPNWSKLESNLLDAKTVDSLMEQHVYYLDTCMKECMLTNQKLLKLQAKLFMACRMFGEFLLQRTKTLIQITPEVLSPEERGNLKKVIGKNGEELGPDDLMSWLENTLNQYEASFDHHLKVLMEALNYYAATETTVLLSLCARLEVCFPLT</sequence>
<dbReference type="GO" id="GO:0000922">
    <property type="term" value="C:spindle pole"/>
    <property type="evidence" value="ECO:0007669"/>
    <property type="project" value="InterPro"/>
</dbReference>
<evidence type="ECO:0000313" key="9">
    <source>
        <dbReference type="Proteomes" id="UP000761534"/>
    </source>
</evidence>
<dbReference type="OrthoDB" id="2192946at2759"/>
<evidence type="ECO:0000256" key="4">
    <source>
        <dbReference type="ARBA" id="ARBA00023212"/>
    </source>
</evidence>
<feature type="domain" description="Gamma tubulin complex component C-terminal" evidence="6">
    <location>
        <begin position="348"/>
        <end position="722"/>
    </location>
</feature>
<dbReference type="Pfam" id="PF17681">
    <property type="entry name" value="GCP_N_terminal"/>
    <property type="match status" value="1"/>
</dbReference>
<evidence type="ECO:0000259" key="6">
    <source>
        <dbReference type="Pfam" id="PF04130"/>
    </source>
</evidence>
<evidence type="ECO:0000256" key="5">
    <source>
        <dbReference type="RuleBase" id="RU363050"/>
    </source>
</evidence>
<name>A0A642VEB9_9ASCO</name>
<evidence type="ECO:0000259" key="7">
    <source>
        <dbReference type="Pfam" id="PF17681"/>
    </source>
</evidence>
<dbReference type="EMBL" id="SWFS01000011">
    <property type="protein sequence ID" value="KAA8917741.1"/>
    <property type="molecule type" value="Genomic_DNA"/>
</dbReference>
<dbReference type="InterPro" id="IPR041470">
    <property type="entry name" value="GCP_N"/>
</dbReference>
<dbReference type="GO" id="GO:0031122">
    <property type="term" value="P:cytoplasmic microtubule organization"/>
    <property type="evidence" value="ECO:0007669"/>
    <property type="project" value="TreeGrafter"/>
</dbReference>
<dbReference type="AlphaFoldDB" id="A0A642VEB9"/>
<dbReference type="GO" id="GO:0051225">
    <property type="term" value="P:spindle assembly"/>
    <property type="evidence" value="ECO:0007669"/>
    <property type="project" value="TreeGrafter"/>
</dbReference>
<dbReference type="VEuPathDB" id="FungiDB:TRICI_000049"/>
<dbReference type="InterPro" id="IPR007259">
    <property type="entry name" value="GCP"/>
</dbReference>
<evidence type="ECO:0000256" key="3">
    <source>
        <dbReference type="ARBA" id="ARBA00022701"/>
    </source>
</evidence>
<gene>
    <name evidence="8" type="ORF">TRICI_000049</name>
</gene>
<dbReference type="GO" id="GO:0000930">
    <property type="term" value="C:gamma-tubulin complex"/>
    <property type="evidence" value="ECO:0007669"/>
    <property type="project" value="TreeGrafter"/>
</dbReference>
<dbReference type="Proteomes" id="UP000761534">
    <property type="component" value="Unassembled WGS sequence"/>
</dbReference>
<dbReference type="InterPro" id="IPR040457">
    <property type="entry name" value="GCP_C"/>
</dbReference>
<reference evidence="8" key="1">
    <citation type="journal article" date="2019" name="G3 (Bethesda)">
        <title>Genome Assemblies of Two Rare Opportunistic Yeast Pathogens: Diutina rugosa (syn. Candida rugosa) and Trichomonascus ciferrii (syn. Candida ciferrii).</title>
        <authorList>
            <person name="Mixao V."/>
            <person name="Saus E."/>
            <person name="Hansen A.P."/>
            <person name="Lass-Florl C."/>
            <person name="Gabaldon T."/>
        </authorList>
    </citation>
    <scope>NUCLEOTIDE SEQUENCE</scope>
    <source>
        <strain evidence="8">CBS 4856</strain>
    </source>
</reference>
<protein>
    <recommendedName>
        <fullName evidence="5">Spindle pole body component</fullName>
    </recommendedName>
</protein>
<evidence type="ECO:0000256" key="1">
    <source>
        <dbReference type="ARBA" id="ARBA00010337"/>
    </source>
</evidence>
<evidence type="ECO:0000256" key="2">
    <source>
        <dbReference type="ARBA" id="ARBA00022490"/>
    </source>
</evidence>
<dbReference type="GO" id="GO:0000278">
    <property type="term" value="P:mitotic cell cycle"/>
    <property type="evidence" value="ECO:0007669"/>
    <property type="project" value="TreeGrafter"/>
</dbReference>
<keyword evidence="9" id="KW-1185">Reference proteome</keyword>